<sequence>MSFLTAPYRRSAYAMLSGRGLEIGALNKPSPVPPAAQVEYFDAMTAEDARQLFPEIGDDAFVSVDHLGELDHDGLAQFEDQTFEFVILSHVIEHVANPIRVLAECFRILRPNGLLLIAVPDKRYTYDRDRALTTFDHLWADYENGVTENDDEHYLDFLRHVGPHVFDEPAEYLPGHIVTVRRRREHAHVWDSGSWRAMFDQATARLGITASCEVESPGSENHFEYFGAWRKR</sequence>
<reference evidence="1 2" key="1">
    <citation type="submission" date="2023-12" db="EMBL/GenBank/DDBJ databases">
        <title>Description of an unclassified Opitutus bacterium of Verrucomicrobiota.</title>
        <authorList>
            <person name="Zhang D.-F."/>
        </authorList>
    </citation>
    <scope>NUCLEOTIDE SEQUENCE [LARGE SCALE GENOMIC DNA]</scope>
    <source>
        <strain evidence="1 2">WL0086</strain>
    </source>
</reference>
<dbReference type="GO" id="GO:0008168">
    <property type="term" value="F:methyltransferase activity"/>
    <property type="evidence" value="ECO:0007669"/>
    <property type="project" value="UniProtKB-KW"/>
</dbReference>
<keyword evidence="1" id="KW-0489">Methyltransferase</keyword>
<dbReference type="InterPro" id="IPR029063">
    <property type="entry name" value="SAM-dependent_MTases_sf"/>
</dbReference>
<dbReference type="GO" id="GO:0032259">
    <property type="term" value="P:methylation"/>
    <property type="evidence" value="ECO:0007669"/>
    <property type="project" value="UniProtKB-KW"/>
</dbReference>
<dbReference type="Proteomes" id="UP000738431">
    <property type="component" value="Chromosome"/>
</dbReference>
<evidence type="ECO:0000313" key="1">
    <source>
        <dbReference type="EMBL" id="WRQ87138.1"/>
    </source>
</evidence>
<gene>
    <name evidence="1" type="ORF">K1X11_020185</name>
</gene>
<name>A0ABZ1C6W1_9BACT</name>
<dbReference type="RefSeq" id="WP_221029449.1">
    <property type="nucleotide sequence ID" value="NZ_CP139781.1"/>
</dbReference>
<dbReference type="Pfam" id="PF13489">
    <property type="entry name" value="Methyltransf_23"/>
    <property type="match status" value="1"/>
</dbReference>
<organism evidence="1 2">
    <name type="scientific">Actomonas aquatica</name>
    <dbReference type="NCBI Taxonomy" id="2866162"/>
    <lineage>
        <taxon>Bacteria</taxon>
        <taxon>Pseudomonadati</taxon>
        <taxon>Verrucomicrobiota</taxon>
        <taxon>Opitutia</taxon>
        <taxon>Opitutales</taxon>
        <taxon>Opitutaceae</taxon>
        <taxon>Actomonas</taxon>
    </lineage>
</organism>
<proteinExistence type="predicted"/>
<accession>A0ABZ1C6W1</accession>
<evidence type="ECO:0000313" key="2">
    <source>
        <dbReference type="Proteomes" id="UP000738431"/>
    </source>
</evidence>
<dbReference type="SUPFAM" id="SSF53335">
    <property type="entry name" value="S-adenosyl-L-methionine-dependent methyltransferases"/>
    <property type="match status" value="1"/>
</dbReference>
<protein>
    <submittedName>
        <fullName evidence="1">Class I SAM-dependent methyltransferase</fullName>
    </submittedName>
</protein>
<dbReference type="Gene3D" id="3.40.50.150">
    <property type="entry name" value="Vaccinia Virus protein VP39"/>
    <property type="match status" value="1"/>
</dbReference>
<dbReference type="EMBL" id="CP139781">
    <property type="protein sequence ID" value="WRQ87138.1"/>
    <property type="molecule type" value="Genomic_DNA"/>
</dbReference>
<keyword evidence="2" id="KW-1185">Reference proteome</keyword>
<keyword evidence="1" id="KW-0808">Transferase</keyword>